<dbReference type="SUPFAM" id="SSF54747">
    <property type="entry name" value="Ribosomal L11/L12e N-terminal domain"/>
    <property type="match status" value="1"/>
</dbReference>
<name>A0A838YJ19_9GAMM</name>
<dbReference type="PANTHER" id="PTHR11661">
    <property type="entry name" value="60S RIBOSOMAL PROTEIN L12"/>
    <property type="match status" value="1"/>
</dbReference>
<evidence type="ECO:0000256" key="7">
    <source>
        <dbReference type="ARBA" id="ARBA00062905"/>
    </source>
</evidence>
<keyword evidence="3 8" id="KW-0699">rRNA-binding</keyword>
<evidence type="ECO:0000256" key="9">
    <source>
        <dbReference type="RuleBase" id="RU003978"/>
    </source>
</evidence>
<keyword evidence="6 8" id="KW-0687">Ribonucleoprotein</keyword>
<dbReference type="EMBL" id="JACETM010000001">
    <property type="protein sequence ID" value="MBA4723580.1"/>
    <property type="molecule type" value="Genomic_DNA"/>
</dbReference>
<evidence type="ECO:0000256" key="10">
    <source>
        <dbReference type="RuleBase" id="RU003979"/>
    </source>
</evidence>
<dbReference type="AlphaFoldDB" id="A0A838YJ19"/>
<dbReference type="InterPro" id="IPR020784">
    <property type="entry name" value="Ribosomal_uL11_N"/>
</dbReference>
<dbReference type="Proteomes" id="UP000585327">
    <property type="component" value="Unassembled WGS sequence"/>
</dbReference>
<gene>
    <name evidence="8 13" type="primary">rplK</name>
    <name evidence="13" type="ORF">H2021_00025</name>
</gene>
<keyword evidence="2 8" id="KW-0488">Methylation</keyword>
<evidence type="ECO:0000313" key="14">
    <source>
        <dbReference type="Proteomes" id="UP000585327"/>
    </source>
</evidence>
<evidence type="ECO:0000256" key="8">
    <source>
        <dbReference type="HAMAP-Rule" id="MF_00736"/>
    </source>
</evidence>
<dbReference type="Gene3D" id="1.10.10.250">
    <property type="entry name" value="Ribosomal protein L11, C-terminal domain"/>
    <property type="match status" value="1"/>
</dbReference>
<dbReference type="HAMAP" id="MF_00736">
    <property type="entry name" value="Ribosomal_uL11"/>
    <property type="match status" value="1"/>
</dbReference>
<sequence>MAKAKKVANILKLQIPAGAANPSPPVGPALGQVGVNIMDFCNAFNAETQSAEKGLPLPVVITVYEDKSFTFVVKTPPAAVLIRKALGIPKGSGEPNREKVGKLTRSQLEDIANAKEPDLNSNDIDAAVLIIAGTARSMGVDVEL</sequence>
<dbReference type="GO" id="GO:0006412">
    <property type="term" value="P:translation"/>
    <property type="evidence" value="ECO:0007669"/>
    <property type="project" value="UniProtKB-UniRule"/>
</dbReference>
<comment type="PTM">
    <text evidence="8 10">One or more lysine residues are methylated.</text>
</comment>
<dbReference type="InterPro" id="IPR036769">
    <property type="entry name" value="Ribosomal_uL11_C_sf"/>
</dbReference>
<dbReference type="FunFam" id="3.30.1550.10:FF:000001">
    <property type="entry name" value="50S ribosomal protein L11"/>
    <property type="match status" value="1"/>
</dbReference>
<comment type="subunit">
    <text evidence="7">Part of the ribosomal stalk of the 50S ribosomal subunit. Interacts with L10 and the large rRNA to form the base of the stalk. L10 forms an elongated spine to which 2 L12 dimers bind in a sequential fashion forming a pentameric L10(L12)2(L12)2 complex.</text>
</comment>
<protein>
    <recommendedName>
        <fullName evidence="8">Large ribosomal subunit protein uL11</fullName>
    </recommendedName>
</protein>
<evidence type="ECO:0000256" key="4">
    <source>
        <dbReference type="ARBA" id="ARBA00022884"/>
    </source>
</evidence>
<dbReference type="FunFam" id="1.10.10.250:FF:000001">
    <property type="entry name" value="50S ribosomal protein L11"/>
    <property type="match status" value="1"/>
</dbReference>
<comment type="subunit">
    <text evidence="8">Part of the ribosomal stalk of the 50S ribosomal subunit. Interacts with L10 and the large rRNA to form the base of the stalk. L10 forms an elongated spine to which L12 dimers bind in a sequential fashion forming a multimeric L10(L12)X complex.</text>
</comment>
<evidence type="ECO:0000259" key="11">
    <source>
        <dbReference type="Pfam" id="PF00298"/>
    </source>
</evidence>
<dbReference type="GO" id="GO:0070180">
    <property type="term" value="F:large ribosomal subunit rRNA binding"/>
    <property type="evidence" value="ECO:0007669"/>
    <property type="project" value="UniProtKB-UniRule"/>
</dbReference>
<dbReference type="InterPro" id="IPR036796">
    <property type="entry name" value="Ribosomal_uL11_N_sf"/>
</dbReference>
<keyword evidence="5 8" id="KW-0689">Ribosomal protein</keyword>
<reference evidence="13 14" key="1">
    <citation type="submission" date="2020-06" db="EMBL/GenBank/DDBJ databases">
        <title>Dysbiosis in marine aquaculture revealed through microbiome analysis: reverse ecology for environmental sustainability.</title>
        <authorList>
            <person name="Haro-Moreno J.M."/>
            <person name="Coutinho F.H."/>
            <person name="Zaragoza-Solas A."/>
            <person name="Picazo A."/>
            <person name="Almagro-Moreno S."/>
            <person name="Lopez-Perez M."/>
        </authorList>
    </citation>
    <scope>NUCLEOTIDE SEQUENCE [LARGE SCALE GENOMIC DNA]</scope>
    <source>
        <strain evidence="13">MCMED-G42</strain>
    </source>
</reference>
<evidence type="ECO:0000256" key="6">
    <source>
        <dbReference type="ARBA" id="ARBA00023274"/>
    </source>
</evidence>
<proteinExistence type="inferred from homology"/>
<keyword evidence="4 8" id="KW-0694">RNA-binding</keyword>
<organism evidence="13 14">
    <name type="scientific">SAR86 cluster bacterium</name>
    <dbReference type="NCBI Taxonomy" id="2030880"/>
    <lineage>
        <taxon>Bacteria</taxon>
        <taxon>Pseudomonadati</taxon>
        <taxon>Pseudomonadota</taxon>
        <taxon>Gammaproteobacteria</taxon>
        <taxon>SAR86 cluster</taxon>
    </lineage>
</organism>
<comment type="caution">
    <text evidence="13">The sequence shown here is derived from an EMBL/GenBank/DDBJ whole genome shotgun (WGS) entry which is preliminary data.</text>
</comment>
<dbReference type="SMART" id="SM00649">
    <property type="entry name" value="RL11"/>
    <property type="match status" value="1"/>
</dbReference>
<dbReference type="SUPFAM" id="SSF46906">
    <property type="entry name" value="Ribosomal protein L11, C-terminal domain"/>
    <property type="match status" value="1"/>
</dbReference>
<dbReference type="Pfam" id="PF03946">
    <property type="entry name" value="Ribosomal_L11_N"/>
    <property type="match status" value="1"/>
</dbReference>
<feature type="domain" description="Large ribosomal subunit protein uL11 N-terminal" evidence="12">
    <location>
        <begin position="11"/>
        <end position="69"/>
    </location>
</feature>
<evidence type="ECO:0000256" key="3">
    <source>
        <dbReference type="ARBA" id="ARBA00022730"/>
    </source>
</evidence>
<dbReference type="PANTHER" id="PTHR11661:SF1">
    <property type="entry name" value="LARGE RIBOSOMAL SUBUNIT PROTEIN UL11M"/>
    <property type="match status" value="1"/>
</dbReference>
<dbReference type="InterPro" id="IPR006519">
    <property type="entry name" value="Ribosomal_uL11_bac-typ"/>
</dbReference>
<dbReference type="NCBIfam" id="TIGR01632">
    <property type="entry name" value="L11_bact"/>
    <property type="match status" value="1"/>
</dbReference>
<evidence type="ECO:0000313" key="13">
    <source>
        <dbReference type="EMBL" id="MBA4723580.1"/>
    </source>
</evidence>
<dbReference type="Pfam" id="PF00298">
    <property type="entry name" value="Ribosomal_L11"/>
    <property type="match status" value="1"/>
</dbReference>
<dbReference type="InterPro" id="IPR020783">
    <property type="entry name" value="Ribosomal_uL11_C"/>
</dbReference>
<accession>A0A838YJ19</accession>
<evidence type="ECO:0000256" key="5">
    <source>
        <dbReference type="ARBA" id="ARBA00022980"/>
    </source>
</evidence>
<dbReference type="GO" id="GO:0003735">
    <property type="term" value="F:structural constituent of ribosome"/>
    <property type="evidence" value="ECO:0007669"/>
    <property type="project" value="InterPro"/>
</dbReference>
<evidence type="ECO:0000256" key="2">
    <source>
        <dbReference type="ARBA" id="ARBA00022481"/>
    </source>
</evidence>
<dbReference type="CDD" id="cd00349">
    <property type="entry name" value="Ribosomal_L11"/>
    <property type="match status" value="1"/>
</dbReference>
<dbReference type="Gene3D" id="3.30.1550.10">
    <property type="entry name" value="Ribosomal protein L11/L12, N-terminal domain"/>
    <property type="match status" value="1"/>
</dbReference>
<evidence type="ECO:0000256" key="1">
    <source>
        <dbReference type="ARBA" id="ARBA00010537"/>
    </source>
</evidence>
<comment type="similarity">
    <text evidence="1 8 9">Belongs to the universal ribosomal protein uL11 family.</text>
</comment>
<evidence type="ECO:0000259" key="12">
    <source>
        <dbReference type="Pfam" id="PF03946"/>
    </source>
</evidence>
<comment type="function">
    <text evidence="8 10">Forms part of the ribosomal stalk which helps the ribosome interact with GTP-bound translation factors.</text>
</comment>
<dbReference type="GO" id="GO:0022625">
    <property type="term" value="C:cytosolic large ribosomal subunit"/>
    <property type="evidence" value="ECO:0007669"/>
    <property type="project" value="TreeGrafter"/>
</dbReference>
<feature type="domain" description="Large ribosomal subunit protein uL11 C-terminal" evidence="11">
    <location>
        <begin position="74"/>
        <end position="142"/>
    </location>
</feature>
<dbReference type="InterPro" id="IPR000911">
    <property type="entry name" value="Ribosomal_uL11"/>
</dbReference>